<name>A0A978V978_ZIZJJ</name>
<evidence type="ECO:0000313" key="1">
    <source>
        <dbReference type="EMBL" id="KAH7524463.1"/>
    </source>
</evidence>
<evidence type="ECO:0000313" key="2">
    <source>
        <dbReference type="Proteomes" id="UP000813462"/>
    </source>
</evidence>
<gene>
    <name evidence="1" type="ORF">FEM48_Zijuj06G0122000</name>
</gene>
<reference evidence="1" key="1">
    <citation type="journal article" date="2021" name="Front. Plant Sci.">
        <title>Chromosome-Scale Genome Assembly for Chinese Sour Jujube and Insights Into Its Genome Evolution and Domestication Signature.</title>
        <authorList>
            <person name="Shen L.-Y."/>
            <person name="Luo H."/>
            <person name="Wang X.-L."/>
            <person name="Wang X.-M."/>
            <person name="Qiu X.-J."/>
            <person name="Liu H."/>
            <person name="Zhou S.-S."/>
            <person name="Jia K.-H."/>
            <person name="Nie S."/>
            <person name="Bao Y.-T."/>
            <person name="Zhang R.-G."/>
            <person name="Yun Q.-Z."/>
            <person name="Chai Y.-H."/>
            <person name="Lu J.-Y."/>
            <person name="Li Y."/>
            <person name="Zhao S.-W."/>
            <person name="Mao J.-F."/>
            <person name="Jia S.-G."/>
            <person name="Mao Y.-M."/>
        </authorList>
    </citation>
    <scope>NUCLEOTIDE SEQUENCE</scope>
    <source>
        <strain evidence="1">AT0</strain>
        <tissue evidence="1">Leaf</tissue>
    </source>
</reference>
<accession>A0A978V978</accession>
<comment type="caution">
    <text evidence="1">The sequence shown here is derived from an EMBL/GenBank/DDBJ whole genome shotgun (WGS) entry which is preliminary data.</text>
</comment>
<dbReference type="AlphaFoldDB" id="A0A978V978"/>
<dbReference type="EMBL" id="JAEACU010000006">
    <property type="protein sequence ID" value="KAH7524463.1"/>
    <property type="molecule type" value="Genomic_DNA"/>
</dbReference>
<dbReference type="Proteomes" id="UP000813462">
    <property type="component" value="Unassembled WGS sequence"/>
</dbReference>
<protein>
    <submittedName>
        <fullName evidence="1">Uncharacterized protein</fullName>
    </submittedName>
</protein>
<proteinExistence type="predicted"/>
<sequence length="92" mass="10414">MIIQKTGNGTDNTVSAFELEQSNLLRYKLRVECLEVTRKLALQLSTASFSNKGNQALMERAEEALKASIQRQFGRHFEPTRQIPGGPDPYHH</sequence>
<organism evidence="1 2">
    <name type="scientific">Ziziphus jujuba var. spinosa</name>
    <dbReference type="NCBI Taxonomy" id="714518"/>
    <lineage>
        <taxon>Eukaryota</taxon>
        <taxon>Viridiplantae</taxon>
        <taxon>Streptophyta</taxon>
        <taxon>Embryophyta</taxon>
        <taxon>Tracheophyta</taxon>
        <taxon>Spermatophyta</taxon>
        <taxon>Magnoliopsida</taxon>
        <taxon>eudicotyledons</taxon>
        <taxon>Gunneridae</taxon>
        <taxon>Pentapetalae</taxon>
        <taxon>rosids</taxon>
        <taxon>fabids</taxon>
        <taxon>Rosales</taxon>
        <taxon>Rhamnaceae</taxon>
        <taxon>Paliureae</taxon>
        <taxon>Ziziphus</taxon>
    </lineage>
</organism>